<keyword evidence="1" id="KW-0732">Signal</keyword>
<dbReference type="PANTHER" id="PTHR43649">
    <property type="entry name" value="ARABINOSE-BINDING PROTEIN-RELATED"/>
    <property type="match status" value="1"/>
</dbReference>
<dbReference type="InterPro" id="IPR050490">
    <property type="entry name" value="Bact_solute-bd_prot1"/>
</dbReference>
<reference evidence="2" key="1">
    <citation type="journal article" date="2014" name="Int. J. Syst. Evol. Microbiol.">
        <title>Complete genome sequence of Corynebacterium casei LMG S-19264T (=DSM 44701T), isolated from a smear-ripened cheese.</title>
        <authorList>
            <consortium name="US DOE Joint Genome Institute (JGI-PGF)"/>
            <person name="Walter F."/>
            <person name="Albersmeier A."/>
            <person name="Kalinowski J."/>
            <person name="Ruckert C."/>
        </authorList>
    </citation>
    <scope>NUCLEOTIDE SEQUENCE</scope>
    <source>
        <strain evidence="2">JCM 4646</strain>
    </source>
</reference>
<name>A0A919FVD4_9ACTN</name>
<feature type="signal peptide" evidence="1">
    <location>
        <begin position="1"/>
        <end position="43"/>
    </location>
</feature>
<dbReference type="EMBL" id="BNBO01000018">
    <property type="protein sequence ID" value="GHH72614.1"/>
    <property type="molecule type" value="Genomic_DNA"/>
</dbReference>
<proteinExistence type="predicted"/>
<dbReference type="PROSITE" id="PS51257">
    <property type="entry name" value="PROKAR_LIPOPROTEIN"/>
    <property type="match status" value="1"/>
</dbReference>
<sequence>MRTSRATRTTRSRRAVVLVTTVLSATALLATGCSSSGSGSSEAADPNEKITLTVGDFGTFGFKEAGLFDAYTALHPNITIKENTTTQEADYWTAVQTHLAAGSGLDDVQALEVGRIALATSDALSGSFQDLSKAPGIKKDDYLPWKWQQGTTASGKTIGLGTDVGPMAVCYRQDLFQAAGLPTDPAAVSALWAGDWAKYVEVGQQFQAKAPKGTFFMDSATGLFNATVSSSTEQYYKNGKLNYKDSASVKTAWDLAMKADAAGSSQGLKEFDPTWQTAFTQSTFATTICPSWQQANIEKYSGPANAGKWNVAQAPAAGNWGGSFLAVPSSGKHVAAAQDLVAWLSAPEQQAKVFQKVGNIPSNQNAYSLPGVTDFKNPYIGPNAPTGQIFSTAAKAIKPAETGPKAGDLQNAFSNGILLVEQNGKSAGDAWNETVKQIDSTIQ</sequence>
<evidence type="ECO:0000256" key="1">
    <source>
        <dbReference type="SAM" id="SignalP"/>
    </source>
</evidence>
<evidence type="ECO:0000313" key="3">
    <source>
        <dbReference type="Proteomes" id="UP000617734"/>
    </source>
</evidence>
<dbReference type="SUPFAM" id="SSF53850">
    <property type="entry name" value="Periplasmic binding protein-like II"/>
    <property type="match status" value="1"/>
</dbReference>
<keyword evidence="3" id="KW-1185">Reference proteome</keyword>
<gene>
    <name evidence="2" type="ORF">GCM10018781_35640</name>
</gene>
<organism evidence="2 3">
    <name type="scientific">Kitasatospora indigofera</name>
    <dbReference type="NCBI Taxonomy" id="67307"/>
    <lineage>
        <taxon>Bacteria</taxon>
        <taxon>Bacillati</taxon>
        <taxon>Actinomycetota</taxon>
        <taxon>Actinomycetes</taxon>
        <taxon>Kitasatosporales</taxon>
        <taxon>Streptomycetaceae</taxon>
        <taxon>Kitasatospora</taxon>
    </lineage>
</organism>
<dbReference type="RefSeq" id="WP_190211833.1">
    <property type="nucleotide sequence ID" value="NZ_BNBO01000018.1"/>
</dbReference>
<dbReference type="PANTHER" id="PTHR43649:SF32">
    <property type="entry name" value="SUGAR BINDING SECRETED PROTEIN"/>
    <property type="match status" value="1"/>
</dbReference>
<dbReference type="GeneID" id="95353980"/>
<dbReference type="Gene3D" id="3.40.190.10">
    <property type="entry name" value="Periplasmic binding protein-like II"/>
    <property type="match status" value="1"/>
</dbReference>
<dbReference type="InterPro" id="IPR006059">
    <property type="entry name" value="SBP"/>
</dbReference>
<reference evidence="2" key="2">
    <citation type="submission" date="2020-09" db="EMBL/GenBank/DDBJ databases">
        <authorList>
            <person name="Sun Q."/>
            <person name="Ohkuma M."/>
        </authorList>
    </citation>
    <scope>NUCLEOTIDE SEQUENCE</scope>
    <source>
        <strain evidence="2">JCM 4646</strain>
    </source>
</reference>
<dbReference type="Proteomes" id="UP000617734">
    <property type="component" value="Unassembled WGS sequence"/>
</dbReference>
<dbReference type="AlphaFoldDB" id="A0A919FVD4"/>
<evidence type="ECO:0000313" key="2">
    <source>
        <dbReference type="EMBL" id="GHH72614.1"/>
    </source>
</evidence>
<feature type="chain" id="PRO_5037847079" evidence="1">
    <location>
        <begin position="44"/>
        <end position="443"/>
    </location>
</feature>
<comment type="caution">
    <text evidence="2">The sequence shown here is derived from an EMBL/GenBank/DDBJ whole genome shotgun (WGS) entry which is preliminary data.</text>
</comment>
<dbReference type="Pfam" id="PF13416">
    <property type="entry name" value="SBP_bac_8"/>
    <property type="match status" value="1"/>
</dbReference>
<protein>
    <submittedName>
        <fullName evidence="2">Sugar-binding protein</fullName>
    </submittedName>
</protein>
<accession>A0A919FVD4</accession>